<feature type="domain" description="Apple" evidence="1">
    <location>
        <begin position="9"/>
        <end position="41"/>
    </location>
</feature>
<feature type="domain" description="Apple" evidence="1">
    <location>
        <begin position="85"/>
        <end position="130"/>
    </location>
</feature>
<proteinExistence type="predicted"/>
<organism evidence="2 3">
    <name type="scientific">Lepidopterella palustris CBS 459.81</name>
    <dbReference type="NCBI Taxonomy" id="1314670"/>
    <lineage>
        <taxon>Eukaryota</taxon>
        <taxon>Fungi</taxon>
        <taxon>Dikarya</taxon>
        <taxon>Ascomycota</taxon>
        <taxon>Pezizomycotina</taxon>
        <taxon>Dothideomycetes</taxon>
        <taxon>Pleosporomycetidae</taxon>
        <taxon>Mytilinidiales</taxon>
        <taxon>Argynnaceae</taxon>
        <taxon>Lepidopterella</taxon>
    </lineage>
</organism>
<evidence type="ECO:0000259" key="1">
    <source>
        <dbReference type="Pfam" id="PF14295"/>
    </source>
</evidence>
<keyword evidence="3" id="KW-1185">Reference proteome</keyword>
<dbReference type="Proteomes" id="UP000250266">
    <property type="component" value="Unassembled WGS sequence"/>
</dbReference>
<reference evidence="2 3" key="1">
    <citation type="journal article" date="2016" name="Nat. Commun.">
        <title>Ectomycorrhizal ecology is imprinted in the genome of the dominant symbiotic fungus Cenococcum geophilum.</title>
        <authorList>
            <consortium name="DOE Joint Genome Institute"/>
            <person name="Peter M."/>
            <person name="Kohler A."/>
            <person name="Ohm R.A."/>
            <person name="Kuo A."/>
            <person name="Krutzmann J."/>
            <person name="Morin E."/>
            <person name="Arend M."/>
            <person name="Barry K.W."/>
            <person name="Binder M."/>
            <person name="Choi C."/>
            <person name="Clum A."/>
            <person name="Copeland A."/>
            <person name="Grisel N."/>
            <person name="Haridas S."/>
            <person name="Kipfer T."/>
            <person name="LaButti K."/>
            <person name="Lindquist E."/>
            <person name="Lipzen A."/>
            <person name="Maire R."/>
            <person name="Meier B."/>
            <person name="Mihaltcheva S."/>
            <person name="Molinier V."/>
            <person name="Murat C."/>
            <person name="Poggeler S."/>
            <person name="Quandt C.A."/>
            <person name="Sperisen C."/>
            <person name="Tritt A."/>
            <person name="Tisserant E."/>
            <person name="Crous P.W."/>
            <person name="Henrissat B."/>
            <person name="Nehls U."/>
            <person name="Egli S."/>
            <person name="Spatafora J.W."/>
            <person name="Grigoriev I.V."/>
            <person name="Martin F.M."/>
        </authorList>
    </citation>
    <scope>NUCLEOTIDE SEQUENCE [LARGE SCALE GENOMIC DNA]</scope>
    <source>
        <strain evidence="2 3">CBS 459.81</strain>
    </source>
</reference>
<dbReference type="Pfam" id="PF14295">
    <property type="entry name" value="PAN_4"/>
    <property type="match status" value="2"/>
</dbReference>
<dbReference type="Gene3D" id="3.50.4.10">
    <property type="entry name" value="Hepatocyte Growth Factor"/>
    <property type="match status" value="1"/>
</dbReference>
<evidence type="ECO:0000313" key="2">
    <source>
        <dbReference type="EMBL" id="OCK83808.1"/>
    </source>
</evidence>
<name>A0A8E2JIM2_9PEZI</name>
<feature type="non-terminal residue" evidence="2">
    <location>
        <position position="150"/>
    </location>
</feature>
<evidence type="ECO:0000313" key="3">
    <source>
        <dbReference type="Proteomes" id="UP000250266"/>
    </source>
</evidence>
<accession>A0A8E2JIM2</accession>
<protein>
    <recommendedName>
        <fullName evidence="1">Apple domain-containing protein</fullName>
    </recommendedName>
</protein>
<dbReference type="AlphaFoldDB" id="A0A8E2JIM2"/>
<sequence>MANSPVWTSNIIGCIDACENNTGCVDISFVATSPLGACYMKSTLNAASYNANVWGARRTSTCPDLNGTTYTGTCGSQYTIQCFLDHDGGDIGEPIQTESFDACIEACDATDGCVDVSWAPELPAGFCYMKSEVGVAINSTVFGALRVSGC</sequence>
<dbReference type="PANTHER" id="PTHR33946">
    <property type="match status" value="1"/>
</dbReference>
<dbReference type="OrthoDB" id="160645at2759"/>
<dbReference type="InterPro" id="IPR003609">
    <property type="entry name" value="Pan_app"/>
</dbReference>
<gene>
    <name evidence="2" type="ORF">K432DRAFT_321603</name>
</gene>
<dbReference type="PANTHER" id="PTHR33946:SF4">
    <property type="entry name" value="COAGULATION FACTOR XI"/>
    <property type="match status" value="1"/>
</dbReference>
<dbReference type="EMBL" id="KV744852">
    <property type="protein sequence ID" value="OCK83808.1"/>
    <property type="molecule type" value="Genomic_DNA"/>
</dbReference>